<feature type="compositionally biased region" description="Basic and acidic residues" evidence="1">
    <location>
        <begin position="114"/>
        <end position="125"/>
    </location>
</feature>
<feature type="transmembrane region" description="Helical" evidence="2">
    <location>
        <begin position="92"/>
        <end position="110"/>
    </location>
</feature>
<dbReference type="EMBL" id="JAHZIK010000656">
    <property type="protein sequence ID" value="MBW7456755.1"/>
    <property type="molecule type" value="Genomic_DNA"/>
</dbReference>
<dbReference type="InterPro" id="IPR047793">
    <property type="entry name" value="LiaF_C"/>
</dbReference>
<keyword evidence="2" id="KW-1133">Transmembrane helix</keyword>
<name>A0ABS7C7Q3_9BACL</name>
<protein>
    <submittedName>
        <fullName evidence="5">Cell wall-active antibiotics response protein</fullName>
    </submittedName>
</protein>
<feature type="transmembrane region" description="Helical" evidence="2">
    <location>
        <begin position="62"/>
        <end position="80"/>
    </location>
</feature>
<gene>
    <name evidence="5" type="ORF">K0U00_22205</name>
</gene>
<feature type="compositionally biased region" description="Pro residues" evidence="1">
    <location>
        <begin position="132"/>
        <end position="144"/>
    </location>
</feature>
<dbReference type="Pfam" id="PF09922">
    <property type="entry name" value="LiaF-like_C"/>
    <property type="match status" value="1"/>
</dbReference>
<feature type="transmembrane region" description="Helical" evidence="2">
    <location>
        <begin position="37"/>
        <end position="55"/>
    </location>
</feature>
<evidence type="ECO:0000259" key="3">
    <source>
        <dbReference type="Pfam" id="PF09922"/>
    </source>
</evidence>
<comment type="caution">
    <text evidence="5">The sequence shown here is derived from an EMBL/GenBank/DDBJ whole genome shotgun (WGS) entry which is preliminary data.</text>
</comment>
<evidence type="ECO:0000313" key="6">
    <source>
        <dbReference type="Proteomes" id="UP001519887"/>
    </source>
</evidence>
<dbReference type="InterPro" id="IPR024425">
    <property type="entry name" value="LiaF-like_C"/>
</dbReference>
<proteinExistence type="predicted"/>
<feature type="domain" description="LiaF transmembrane" evidence="4">
    <location>
        <begin position="10"/>
        <end position="113"/>
    </location>
</feature>
<feature type="compositionally biased region" description="Basic and acidic residues" evidence="1">
    <location>
        <begin position="194"/>
        <end position="212"/>
    </location>
</feature>
<evidence type="ECO:0000256" key="2">
    <source>
        <dbReference type="SAM" id="Phobius"/>
    </source>
</evidence>
<evidence type="ECO:0000259" key="4">
    <source>
        <dbReference type="Pfam" id="PF22570"/>
    </source>
</evidence>
<keyword evidence="6" id="KW-1185">Reference proteome</keyword>
<dbReference type="Proteomes" id="UP001519887">
    <property type="component" value="Unassembled WGS sequence"/>
</dbReference>
<sequence length="382" mass="43006">MNGNFLGRMMWGLFIVVMGIALLLDQGGVVNFDLGDVFKVFWPVLLLIFGLQELVKHRTSGGGSWGGAIIMIVGFVFLGRNLNWFNWSMGELIRYAVPFVIILVGIRLIVKPKPKEKPTPPDDWKAYNYPPSDRPVPPAPPLHPDPTKPAEPKSTFDLTKNPAPQQGQTPPDPFGPGAQSGNGANPGSEPGTDPGRDYEGPRNPHEQQYYHEKMERWARKAERLRERMEHRAHRVHRHHGRDSERHDRVEWWNQDPNAQNRSGFIGDIYVGQDYWELKPMNISHFIGDTVLDLTKAQIPFGVTKINISSFIGDVKVFLPNDFEVGCNVISSAFIGDVAVLDRKEGGIFKNMNVETAYFQETDKKIKLVVSTFIGDVRVTKVG</sequence>
<keyword evidence="2" id="KW-0812">Transmembrane</keyword>
<dbReference type="InterPro" id="IPR054331">
    <property type="entry name" value="LiaF_TM"/>
</dbReference>
<dbReference type="NCBIfam" id="NF040535">
    <property type="entry name" value="LiaF_C_term"/>
    <property type="match status" value="1"/>
</dbReference>
<keyword evidence="2" id="KW-0472">Membrane</keyword>
<feature type="region of interest" description="Disordered" evidence="1">
    <location>
        <begin position="114"/>
        <end position="212"/>
    </location>
</feature>
<dbReference type="Pfam" id="PF22570">
    <property type="entry name" value="LiaF-TM"/>
    <property type="match status" value="1"/>
</dbReference>
<organism evidence="5 6">
    <name type="scientific">Paenibacillus sepulcri</name>
    <dbReference type="NCBI Taxonomy" id="359917"/>
    <lineage>
        <taxon>Bacteria</taxon>
        <taxon>Bacillati</taxon>
        <taxon>Bacillota</taxon>
        <taxon>Bacilli</taxon>
        <taxon>Bacillales</taxon>
        <taxon>Paenibacillaceae</taxon>
        <taxon>Paenibacillus</taxon>
    </lineage>
</organism>
<dbReference type="RefSeq" id="WP_379113964.1">
    <property type="nucleotide sequence ID" value="NZ_JBHLVU010000022.1"/>
</dbReference>
<evidence type="ECO:0000256" key="1">
    <source>
        <dbReference type="SAM" id="MobiDB-lite"/>
    </source>
</evidence>
<feature type="domain" description="Cell wall-active antibiotics response LiaF-like C-terminal" evidence="3">
    <location>
        <begin position="264"/>
        <end position="378"/>
    </location>
</feature>
<accession>A0ABS7C7Q3</accession>
<evidence type="ECO:0000313" key="5">
    <source>
        <dbReference type="EMBL" id="MBW7456755.1"/>
    </source>
</evidence>
<reference evidence="5 6" key="1">
    <citation type="submission" date="2021-07" db="EMBL/GenBank/DDBJ databases">
        <title>Paenibacillus radiodurans sp. nov., isolated from the southeastern edge of Tengger Desert.</title>
        <authorList>
            <person name="Zhang G."/>
        </authorList>
    </citation>
    <scope>NUCLEOTIDE SEQUENCE [LARGE SCALE GENOMIC DNA]</scope>
    <source>
        <strain evidence="5 6">CCM 7311</strain>
    </source>
</reference>
<feature type="compositionally biased region" description="Polar residues" evidence="1">
    <location>
        <begin position="156"/>
        <end position="169"/>
    </location>
</feature>